<dbReference type="EMBL" id="MCFC01000019">
    <property type="protein sequence ID" value="ORY30610.1"/>
    <property type="molecule type" value="Genomic_DNA"/>
</dbReference>
<keyword evidence="8 10" id="KW-0472">Membrane</keyword>
<dbReference type="Proteomes" id="UP000193986">
    <property type="component" value="Unassembled WGS sequence"/>
</dbReference>
<evidence type="ECO:0000256" key="5">
    <source>
        <dbReference type="ARBA" id="ARBA00022968"/>
    </source>
</evidence>
<feature type="transmembrane region" description="Helical" evidence="10">
    <location>
        <begin position="50"/>
        <end position="71"/>
    </location>
</feature>
<sequence>MMMSNGARPLYKDDDDDDDRPATLSISTTQHLVQTQDKTIKMLTKRLPRLVSSPLFWLLAIVVSFSLISAIHTPTRGYLRTKLKGGSDHIDYYPSNIESNVYNDLFPNATLPDLFHTKANRELGKRLSAFLNRPIRSTQAATEINEKTCPPRIVDHLQLPSQNFLFPFDGLWSQVDEVQIARKRSSLVRWLEGKLEDGELNLEEEHGRNGGRGIVITGGNGDTTQRVIRLLKHLKHFKCPLPIEIFHFPGEMGDEKENTVIRKLGAKIRQVSKEPRAGRNNYQIKIYAILESSFDEVLYLDSDNIPLRDPSYLFKSHLYQTYRAVFWPDGWKDHAYNAIWRIFGQDCHMNDFTFESGQIILDKTAHRGLFRAALWMAAGMLVDQDFYGQMLLGDKDTFRWSWNALELEYGRAPRLFGALGHPDHPEEQGEGRFCGTTMVQYDLDVPPGKERQEPLFIHANMLKYQWDLPWEYTFTKYKRMKLDGVNEPSLLYGHYTMYGICTDIVWEESATEEERGGNELIELSTEYALDGVFEGLKDRWMRLSGMDD</sequence>
<dbReference type="STRING" id="71784.A0A1Y2B7V6"/>
<gene>
    <name evidence="11" type="ORF">BCR39DRAFT_529174</name>
</gene>
<dbReference type="PANTHER" id="PTHR31646">
    <property type="entry name" value="ALPHA-1,2-MANNOSYLTRANSFERASE MNN2"/>
    <property type="match status" value="1"/>
</dbReference>
<dbReference type="GO" id="GO:0046354">
    <property type="term" value="P:mannan biosynthetic process"/>
    <property type="evidence" value="ECO:0007669"/>
    <property type="project" value="TreeGrafter"/>
</dbReference>
<protein>
    <submittedName>
        <fullName evidence="11">Mannosyltransferase putative-domain-containing protein</fullName>
    </submittedName>
</protein>
<dbReference type="GO" id="GO:0000026">
    <property type="term" value="F:alpha-1,2-mannosyltransferase activity"/>
    <property type="evidence" value="ECO:0007669"/>
    <property type="project" value="TreeGrafter"/>
</dbReference>
<dbReference type="Pfam" id="PF11051">
    <property type="entry name" value="Mannosyl_trans3"/>
    <property type="match status" value="2"/>
</dbReference>
<name>A0A1Y2B7V6_9TREE</name>
<evidence type="ECO:0000256" key="3">
    <source>
        <dbReference type="ARBA" id="ARBA00022679"/>
    </source>
</evidence>
<evidence type="ECO:0000256" key="7">
    <source>
        <dbReference type="ARBA" id="ARBA00023034"/>
    </source>
</evidence>
<evidence type="ECO:0000256" key="2">
    <source>
        <dbReference type="ARBA" id="ARBA00009105"/>
    </source>
</evidence>
<dbReference type="GO" id="GO:0000139">
    <property type="term" value="C:Golgi membrane"/>
    <property type="evidence" value="ECO:0007669"/>
    <property type="project" value="UniProtKB-SubCell"/>
</dbReference>
<keyword evidence="4 10" id="KW-0812">Transmembrane</keyword>
<keyword evidence="5" id="KW-0735">Signal-anchor</keyword>
<evidence type="ECO:0000256" key="8">
    <source>
        <dbReference type="ARBA" id="ARBA00023136"/>
    </source>
</evidence>
<evidence type="ECO:0000256" key="4">
    <source>
        <dbReference type="ARBA" id="ARBA00022692"/>
    </source>
</evidence>
<keyword evidence="11" id="KW-0328">Glycosyltransferase</keyword>
<dbReference type="Gene3D" id="3.90.550.10">
    <property type="entry name" value="Spore Coat Polysaccharide Biosynthesis Protein SpsA, Chain A"/>
    <property type="match status" value="1"/>
</dbReference>
<proteinExistence type="inferred from homology"/>
<dbReference type="InParanoid" id="A0A1Y2B7V6"/>
<comment type="caution">
    <text evidence="11">The sequence shown here is derived from an EMBL/GenBank/DDBJ whole genome shotgun (WGS) entry which is preliminary data.</text>
</comment>
<organism evidence="11 12">
    <name type="scientific">Naematelia encephala</name>
    <dbReference type="NCBI Taxonomy" id="71784"/>
    <lineage>
        <taxon>Eukaryota</taxon>
        <taxon>Fungi</taxon>
        <taxon>Dikarya</taxon>
        <taxon>Basidiomycota</taxon>
        <taxon>Agaricomycotina</taxon>
        <taxon>Tremellomycetes</taxon>
        <taxon>Tremellales</taxon>
        <taxon>Naemateliaceae</taxon>
        <taxon>Naematelia</taxon>
    </lineage>
</organism>
<dbReference type="AlphaFoldDB" id="A0A1Y2B7V6"/>
<evidence type="ECO:0000256" key="6">
    <source>
        <dbReference type="ARBA" id="ARBA00022989"/>
    </source>
</evidence>
<keyword evidence="6 10" id="KW-1133">Transmembrane helix</keyword>
<evidence type="ECO:0000313" key="11">
    <source>
        <dbReference type="EMBL" id="ORY30610.1"/>
    </source>
</evidence>
<dbReference type="PANTHER" id="PTHR31646:SF1">
    <property type="entry name" value="ALPHA-1,2-MANNOSYLTRANSFERASE MNN2"/>
    <property type="match status" value="1"/>
</dbReference>
<comment type="subcellular location">
    <subcellularLocation>
        <location evidence="1">Golgi apparatus membrane</location>
        <topology evidence="1">Single-pass type II membrane protein</topology>
    </subcellularLocation>
</comment>
<dbReference type="InterPro" id="IPR022751">
    <property type="entry name" value="Alpha_mannosyltransferase"/>
</dbReference>
<reference evidence="11 12" key="1">
    <citation type="submission" date="2016-07" db="EMBL/GenBank/DDBJ databases">
        <title>Pervasive Adenine N6-methylation of Active Genes in Fungi.</title>
        <authorList>
            <consortium name="DOE Joint Genome Institute"/>
            <person name="Mondo S.J."/>
            <person name="Dannebaum R.O."/>
            <person name="Kuo R.C."/>
            <person name="Labutti K."/>
            <person name="Haridas S."/>
            <person name="Kuo A."/>
            <person name="Salamov A."/>
            <person name="Ahrendt S.R."/>
            <person name="Lipzen A."/>
            <person name="Sullivan W."/>
            <person name="Andreopoulos W.B."/>
            <person name="Clum A."/>
            <person name="Lindquist E."/>
            <person name="Daum C."/>
            <person name="Ramamoorthy G.K."/>
            <person name="Gryganskyi A."/>
            <person name="Culley D."/>
            <person name="Magnuson J.K."/>
            <person name="James T.Y."/>
            <person name="O'Malley M.A."/>
            <person name="Stajich J.E."/>
            <person name="Spatafora J.W."/>
            <person name="Visel A."/>
            <person name="Grigoriev I.V."/>
        </authorList>
    </citation>
    <scope>NUCLEOTIDE SEQUENCE [LARGE SCALE GENOMIC DNA]</scope>
    <source>
        <strain evidence="11 12">68-887.2</strain>
    </source>
</reference>
<evidence type="ECO:0000256" key="10">
    <source>
        <dbReference type="SAM" id="Phobius"/>
    </source>
</evidence>
<dbReference type="OrthoDB" id="430354at2759"/>
<keyword evidence="7" id="KW-0333">Golgi apparatus</keyword>
<feature type="region of interest" description="Disordered" evidence="9">
    <location>
        <begin position="1"/>
        <end position="25"/>
    </location>
</feature>
<keyword evidence="3 11" id="KW-0808">Transferase</keyword>
<dbReference type="SUPFAM" id="SSF53448">
    <property type="entry name" value="Nucleotide-diphospho-sugar transferases"/>
    <property type="match status" value="1"/>
</dbReference>
<comment type="similarity">
    <text evidence="2">Belongs to the MNN1/MNT family.</text>
</comment>
<accession>A0A1Y2B7V6</accession>
<evidence type="ECO:0000313" key="12">
    <source>
        <dbReference type="Proteomes" id="UP000193986"/>
    </source>
</evidence>
<dbReference type="InterPro" id="IPR029044">
    <property type="entry name" value="Nucleotide-diphossugar_trans"/>
</dbReference>
<keyword evidence="12" id="KW-1185">Reference proteome</keyword>
<evidence type="ECO:0000256" key="1">
    <source>
        <dbReference type="ARBA" id="ARBA00004323"/>
    </source>
</evidence>
<evidence type="ECO:0000256" key="9">
    <source>
        <dbReference type="SAM" id="MobiDB-lite"/>
    </source>
</evidence>